<comment type="caution">
    <text evidence="1">The sequence shown here is derived from an EMBL/GenBank/DDBJ whole genome shotgun (WGS) entry which is preliminary data.</text>
</comment>
<evidence type="ECO:0000313" key="2">
    <source>
        <dbReference type="Proteomes" id="UP000720595"/>
    </source>
</evidence>
<dbReference type="EMBL" id="JAFBDH010000010">
    <property type="protein sequence ID" value="MBM7550910.1"/>
    <property type="molecule type" value="Genomic_DNA"/>
</dbReference>
<name>A0ABS2MLM8_9FIRM</name>
<dbReference type="RefSeq" id="WP_205052395.1">
    <property type="nucleotide sequence ID" value="NZ_JAFBDH010000010.1"/>
</dbReference>
<proteinExistence type="predicted"/>
<evidence type="ECO:0000313" key="1">
    <source>
        <dbReference type="EMBL" id="MBM7550910.1"/>
    </source>
</evidence>
<dbReference type="PROSITE" id="PS51257">
    <property type="entry name" value="PROKAR_LIPOPROTEIN"/>
    <property type="match status" value="1"/>
</dbReference>
<reference evidence="1 2" key="1">
    <citation type="submission" date="2021-01" db="EMBL/GenBank/DDBJ databases">
        <title>Genomic Encyclopedia of Type Strains, Phase IV (KMG-IV): sequencing the most valuable type-strain genomes for metagenomic binning, comparative biology and taxonomic classification.</title>
        <authorList>
            <person name="Goeker M."/>
        </authorList>
    </citation>
    <scope>NUCLEOTIDE SEQUENCE [LARGE SCALE GENOMIC DNA]</scope>
    <source>
        <strain evidence="1 2">DSM 21461</strain>
    </source>
</reference>
<dbReference type="Proteomes" id="UP000720595">
    <property type="component" value="Unassembled WGS sequence"/>
</dbReference>
<sequence>MKNIKIIIISLIAILFFTACGKNENSSKDLAEKNKIEESKKEEVKDPEIKLLIARENLGESSEKFPLAEILGDLNLDDYERIFKGANFTDKEIEKKENKPGDVIISSDGREIKFAAVYKDKVFENEEINDKNSKLIESNNSLRKKALTLLLSNKMRQVETMNNPGEYKTYYPNLVKDFFEDGKLIFLASVNNANYSYKDGIFNQDSGYLIPMEFQYILDEDKNFVFDKKIEAEDGSKNGPSIEKMARGDKMTFDNLLLANINKEIYDSLMEDLFYVAKEKGLKDFTHKLEEIPGYEKDVVYIENGPRHIDGTVEIVKKKDYEEAKKKVGKENWTYCEGVVYHKDTGIAVKTIIDYFE</sequence>
<organism evidence="1 2">
    <name type="scientific">Peptoniphilus gorbachii</name>
    <dbReference type="NCBI Taxonomy" id="411567"/>
    <lineage>
        <taxon>Bacteria</taxon>
        <taxon>Bacillati</taxon>
        <taxon>Bacillota</taxon>
        <taxon>Tissierellia</taxon>
        <taxon>Tissierellales</taxon>
        <taxon>Peptoniphilaceae</taxon>
        <taxon>Peptoniphilus</taxon>
    </lineage>
</organism>
<gene>
    <name evidence="1" type="ORF">JOD41_001656</name>
</gene>
<protein>
    <recommendedName>
        <fullName evidence="3">Lipoprotein</fullName>
    </recommendedName>
</protein>
<accession>A0ABS2MLM8</accession>
<keyword evidence="2" id="KW-1185">Reference proteome</keyword>
<evidence type="ECO:0008006" key="3">
    <source>
        <dbReference type="Google" id="ProtNLM"/>
    </source>
</evidence>